<dbReference type="InterPro" id="IPR020612">
    <property type="entry name" value="Methylthiotransferase_CS"/>
</dbReference>
<evidence type="ECO:0000256" key="6">
    <source>
        <dbReference type="ARBA" id="ARBA00023004"/>
    </source>
</evidence>
<dbReference type="SFLD" id="SFLDF00273">
    <property type="entry name" value="(dimethylallyl)adenosine_tRNA"/>
    <property type="match status" value="1"/>
</dbReference>
<dbReference type="InterPro" id="IPR006463">
    <property type="entry name" value="MiaB_methiolase"/>
</dbReference>
<dbReference type="AlphaFoldDB" id="A0AAN9Y590"/>
<keyword evidence="7" id="KW-0411">Iron-sulfur</keyword>
<dbReference type="Proteomes" id="UP001367676">
    <property type="component" value="Unassembled WGS sequence"/>
</dbReference>
<dbReference type="PROSITE" id="PS51918">
    <property type="entry name" value="RADICAL_SAM"/>
    <property type="match status" value="1"/>
</dbReference>
<evidence type="ECO:0000259" key="11">
    <source>
        <dbReference type="PROSITE" id="PS51449"/>
    </source>
</evidence>
<dbReference type="Pfam" id="PF00919">
    <property type="entry name" value="UPF0004"/>
    <property type="match status" value="1"/>
</dbReference>
<dbReference type="Gene3D" id="3.40.50.12160">
    <property type="entry name" value="Methylthiotransferase, N-terminal domain"/>
    <property type="match status" value="1"/>
</dbReference>
<dbReference type="InterPro" id="IPR007197">
    <property type="entry name" value="rSAM"/>
</dbReference>
<proteinExistence type="inferred from homology"/>
<dbReference type="SFLD" id="SFLDG01082">
    <property type="entry name" value="B12-binding_domain_containing"/>
    <property type="match status" value="1"/>
</dbReference>
<dbReference type="Gene3D" id="3.80.30.20">
    <property type="entry name" value="tm_1862 like domain"/>
    <property type="match status" value="1"/>
</dbReference>
<dbReference type="SUPFAM" id="SSF102114">
    <property type="entry name" value="Radical SAM enzymes"/>
    <property type="match status" value="1"/>
</dbReference>
<dbReference type="CDD" id="cd01335">
    <property type="entry name" value="Radical_SAM"/>
    <property type="match status" value="1"/>
</dbReference>
<dbReference type="SMART" id="SM00729">
    <property type="entry name" value="Elp3"/>
    <property type="match status" value="1"/>
</dbReference>
<dbReference type="GO" id="GO:0060255">
    <property type="term" value="P:regulation of macromolecule metabolic process"/>
    <property type="evidence" value="ECO:0007669"/>
    <property type="project" value="UniProtKB-ARBA"/>
</dbReference>
<feature type="domain" description="TRAM" evidence="10">
    <location>
        <begin position="486"/>
        <end position="561"/>
    </location>
</feature>
<dbReference type="InterPro" id="IPR058240">
    <property type="entry name" value="rSAM_sf"/>
</dbReference>
<dbReference type="InterPro" id="IPR023404">
    <property type="entry name" value="rSAM_horseshoe"/>
</dbReference>
<keyword evidence="14" id="KW-1185">Reference proteome</keyword>
<comment type="similarity">
    <text evidence="2">Belongs to the methylthiotransferase family. MiaB subfamily.</text>
</comment>
<dbReference type="InterPro" id="IPR013848">
    <property type="entry name" value="Methylthiotransferase_N"/>
</dbReference>
<dbReference type="GO" id="GO:0005829">
    <property type="term" value="C:cytosol"/>
    <property type="evidence" value="ECO:0007669"/>
    <property type="project" value="TreeGrafter"/>
</dbReference>
<evidence type="ECO:0000256" key="2">
    <source>
        <dbReference type="ARBA" id="ARBA00009815"/>
    </source>
</evidence>
<dbReference type="GO" id="GO:0005739">
    <property type="term" value="C:mitochondrion"/>
    <property type="evidence" value="ECO:0007669"/>
    <property type="project" value="TreeGrafter"/>
</dbReference>
<dbReference type="InterPro" id="IPR006638">
    <property type="entry name" value="Elp3/MiaA/NifB-like_rSAM"/>
</dbReference>
<reference evidence="13 14" key="1">
    <citation type="submission" date="2024-03" db="EMBL/GenBank/DDBJ databases">
        <title>Adaptation during the transition from Ophiocordyceps entomopathogen to insect associate is accompanied by gene loss and intensified selection.</title>
        <authorList>
            <person name="Ward C.M."/>
            <person name="Onetto C.A."/>
            <person name="Borneman A.R."/>
        </authorList>
    </citation>
    <scope>NUCLEOTIDE SEQUENCE [LARGE SCALE GENOMIC DNA]</scope>
    <source>
        <strain evidence="13">AWRI1</strain>
        <tissue evidence="13">Single Adult Female</tissue>
    </source>
</reference>
<evidence type="ECO:0000313" key="13">
    <source>
        <dbReference type="EMBL" id="KAK7595141.1"/>
    </source>
</evidence>
<evidence type="ECO:0000256" key="9">
    <source>
        <dbReference type="ARBA" id="ARBA00074452"/>
    </source>
</evidence>
<dbReference type="PROSITE" id="PS50926">
    <property type="entry name" value="TRAM"/>
    <property type="match status" value="1"/>
</dbReference>
<dbReference type="Pfam" id="PF04055">
    <property type="entry name" value="Radical_SAM"/>
    <property type="match status" value="1"/>
</dbReference>
<evidence type="ECO:0000256" key="1">
    <source>
        <dbReference type="ARBA" id="ARBA00001966"/>
    </source>
</evidence>
<dbReference type="PANTHER" id="PTHR43020:SF2">
    <property type="entry name" value="MITOCHONDRIAL TRNA METHYLTHIOTRANSFERASE CDK5RAP1"/>
    <property type="match status" value="1"/>
</dbReference>
<dbReference type="PANTHER" id="PTHR43020">
    <property type="entry name" value="CDK5 REGULATORY SUBUNIT-ASSOCIATED PROTEIN 1"/>
    <property type="match status" value="1"/>
</dbReference>
<evidence type="ECO:0000256" key="3">
    <source>
        <dbReference type="ARBA" id="ARBA00022485"/>
    </source>
</evidence>
<evidence type="ECO:0000256" key="7">
    <source>
        <dbReference type="ARBA" id="ARBA00023014"/>
    </source>
</evidence>
<dbReference type="GO" id="GO:0051539">
    <property type="term" value="F:4 iron, 4 sulfur cluster binding"/>
    <property type="evidence" value="ECO:0007669"/>
    <property type="project" value="UniProtKB-KW"/>
</dbReference>
<organism evidence="13 14">
    <name type="scientific">Parthenolecanium corni</name>
    <dbReference type="NCBI Taxonomy" id="536013"/>
    <lineage>
        <taxon>Eukaryota</taxon>
        <taxon>Metazoa</taxon>
        <taxon>Ecdysozoa</taxon>
        <taxon>Arthropoda</taxon>
        <taxon>Hexapoda</taxon>
        <taxon>Insecta</taxon>
        <taxon>Pterygota</taxon>
        <taxon>Neoptera</taxon>
        <taxon>Paraneoptera</taxon>
        <taxon>Hemiptera</taxon>
        <taxon>Sternorrhyncha</taxon>
        <taxon>Coccoidea</taxon>
        <taxon>Coccidae</taxon>
        <taxon>Parthenolecanium</taxon>
    </lineage>
</organism>
<dbReference type="NCBIfam" id="TIGR00089">
    <property type="entry name" value="MiaB/RimO family radical SAM methylthiotransferase"/>
    <property type="match status" value="1"/>
</dbReference>
<dbReference type="InterPro" id="IPR002792">
    <property type="entry name" value="TRAM_dom"/>
</dbReference>
<dbReference type="SFLD" id="SFLDS00029">
    <property type="entry name" value="Radical_SAM"/>
    <property type="match status" value="1"/>
</dbReference>
<evidence type="ECO:0000256" key="4">
    <source>
        <dbReference type="ARBA" id="ARBA00022691"/>
    </source>
</evidence>
<dbReference type="GO" id="GO:0046872">
    <property type="term" value="F:metal ion binding"/>
    <property type="evidence" value="ECO:0007669"/>
    <property type="project" value="UniProtKB-KW"/>
</dbReference>
<dbReference type="SFLD" id="SFLDF00413">
    <property type="entry name" value="CDK5RAP1"/>
    <property type="match status" value="1"/>
</dbReference>
<dbReference type="FunFam" id="3.80.30.20:FF:000003">
    <property type="entry name" value="CDK5 regulatory subunit-associated protein 1"/>
    <property type="match status" value="1"/>
</dbReference>
<protein>
    <recommendedName>
        <fullName evidence="9">CDK5RAP1-like protein</fullName>
    </recommendedName>
</protein>
<evidence type="ECO:0000256" key="5">
    <source>
        <dbReference type="ARBA" id="ARBA00022723"/>
    </source>
</evidence>
<keyword evidence="5" id="KW-0479">Metal-binding</keyword>
<evidence type="ECO:0000259" key="10">
    <source>
        <dbReference type="PROSITE" id="PS50926"/>
    </source>
</evidence>
<dbReference type="GO" id="GO:0035597">
    <property type="term" value="F:tRNA-2-methylthio-N(6)-dimethylallyladenosine(37) synthase activity"/>
    <property type="evidence" value="ECO:0007669"/>
    <property type="project" value="TreeGrafter"/>
</dbReference>
<dbReference type="GO" id="GO:0080090">
    <property type="term" value="P:regulation of primary metabolic process"/>
    <property type="evidence" value="ECO:0007669"/>
    <property type="project" value="UniProtKB-ARBA"/>
</dbReference>
<sequence length="590" mass="66758">MWLRRAVYCRFQTHCSRYGIFFPNVPHQNIHTNHIKCSPADNIPDGPTLKDFIKGSASNIGTENLSPSTVPYLESSTYDGENRKVYFEVYGCQMNVSDADVVWSVLNKSGYKRTTNIREADVITLITCAIREGAEQKIWARLADLNKLKKARSSDPKAQPKICLLGCMAERLKEKVLEVEKSVDVVAGPDSYKDLPRLLSVTRSHKKAVNVLLSLDETYADIMPMHLNEDSVTAFLSIMRGCNNMCTYCIVPFTRGRERSRPVDSILDEVKYLREKGIKEVTLLGQNVNSFNDTSQLASTKDAAVTRVAKGFKTVYKLPPAGIKFAELLDKVSDVDPEMRVRFTSPHPKDFPDDVLEVIKKKKNICKSIHLPAQSGNSLILERMRRGYTREAYLELVDHIRDYLPNVTLSSDFIMGFCGETEEQFQDTLSLLRIVKYQKAFTFAYSMREKTTAHRRLDDDVPPLVKLRRTTEASNLYREIAHELHSGYIGQYELVLVEADSRKNNLNLQGKNDTNITVILPKCDVPENESSNILKPMKPGDYVCVKIEDATSQTLKGTPLFHSSIAHFHQWQESCPSDSSYSETRNASSA</sequence>
<keyword evidence="6" id="KW-0408">Iron</keyword>
<gene>
    <name evidence="13" type="ORF">V9T40_001574</name>
</gene>
<dbReference type="PROSITE" id="PS51449">
    <property type="entry name" value="MTTASE_N"/>
    <property type="match status" value="1"/>
</dbReference>
<evidence type="ECO:0000259" key="12">
    <source>
        <dbReference type="PROSITE" id="PS51918"/>
    </source>
</evidence>
<dbReference type="PROSITE" id="PS01278">
    <property type="entry name" value="MTTASE_RADICAL"/>
    <property type="match status" value="1"/>
</dbReference>
<comment type="caution">
    <text evidence="13">The sequence shown here is derived from an EMBL/GenBank/DDBJ whole genome shotgun (WGS) entry which is preliminary data.</text>
</comment>
<keyword evidence="3" id="KW-0004">4Fe-4S</keyword>
<name>A0AAN9Y590_9HEMI</name>
<accession>A0AAN9Y590</accession>
<dbReference type="SFLD" id="SFLDG01061">
    <property type="entry name" value="methylthiotransferase"/>
    <property type="match status" value="1"/>
</dbReference>
<evidence type="ECO:0000313" key="14">
    <source>
        <dbReference type="Proteomes" id="UP001367676"/>
    </source>
</evidence>
<dbReference type="InterPro" id="IPR005839">
    <property type="entry name" value="Methylthiotransferase"/>
</dbReference>
<feature type="domain" description="MTTase N-terminal" evidence="11">
    <location>
        <begin position="83"/>
        <end position="204"/>
    </location>
</feature>
<dbReference type="Pfam" id="PF01938">
    <property type="entry name" value="TRAM"/>
    <property type="match status" value="1"/>
</dbReference>
<dbReference type="FunFam" id="3.40.50.12160:FF:000003">
    <property type="entry name" value="CDK5 regulatory subunit-associated protein 1"/>
    <property type="match status" value="1"/>
</dbReference>
<feature type="domain" description="Radical SAM core" evidence="12">
    <location>
        <begin position="228"/>
        <end position="483"/>
    </location>
</feature>
<evidence type="ECO:0000256" key="8">
    <source>
        <dbReference type="ARBA" id="ARBA00053923"/>
    </source>
</evidence>
<dbReference type="EMBL" id="JBBCAQ010000019">
    <property type="protein sequence ID" value="KAK7595141.1"/>
    <property type="molecule type" value="Genomic_DNA"/>
</dbReference>
<comment type="function">
    <text evidence="8">Potential regulator of CDK5 activity.</text>
</comment>
<keyword evidence="4" id="KW-0949">S-adenosyl-L-methionine</keyword>
<comment type="cofactor">
    <cofactor evidence="1">
        <name>[4Fe-4S] cluster</name>
        <dbReference type="ChEBI" id="CHEBI:49883"/>
    </cofactor>
</comment>
<dbReference type="InterPro" id="IPR038135">
    <property type="entry name" value="Methylthiotransferase_N_sf"/>
</dbReference>